<gene>
    <name evidence="2" type="ORF">KP509_27G003600</name>
</gene>
<feature type="chain" id="PRO_5035852666" evidence="1">
    <location>
        <begin position="23"/>
        <end position="71"/>
    </location>
</feature>
<accession>A0A8T2RDM0</accession>
<reference evidence="2 3" key="1">
    <citation type="submission" date="2021-08" db="EMBL/GenBank/DDBJ databases">
        <title>WGS assembly of Ceratopteris richardii.</title>
        <authorList>
            <person name="Marchant D.B."/>
            <person name="Chen G."/>
            <person name="Jenkins J."/>
            <person name="Shu S."/>
            <person name="Leebens-Mack J."/>
            <person name="Grimwood J."/>
            <person name="Schmutz J."/>
            <person name="Soltis P."/>
            <person name="Soltis D."/>
            <person name="Chen Z.-H."/>
        </authorList>
    </citation>
    <scope>NUCLEOTIDE SEQUENCE [LARGE SCALE GENOMIC DNA]</scope>
    <source>
        <strain evidence="2">Whitten #5841</strain>
        <tissue evidence="2">Leaf</tissue>
    </source>
</reference>
<keyword evidence="1" id="KW-0732">Signal</keyword>
<dbReference type="Proteomes" id="UP000825935">
    <property type="component" value="Chromosome 27"/>
</dbReference>
<evidence type="ECO:0000313" key="2">
    <source>
        <dbReference type="EMBL" id="KAH7294499.1"/>
    </source>
</evidence>
<protein>
    <submittedName>
        <fullName evidence="2">Uncharacterized protein</fullName>
    </submittedName>
</protein>
<keyword evidence="3" id="KW-1185">Reference proteome</keyword>
<comment type="caution">
    <text evidence="2">The sequence shown here is derived from an EMBL/GenBank/DDBJ whole genome shotgun (WGS) entry which is preliminary data.</text>
</comment>
<dbReference type="EMBL" id="CM035432">
    <property type="protein sequence ID" value="KAH7294499.1"/>
    <property type="molecule type" value="Genomic_DNA"/>
</dbReference>
<name>A0A8T2RDM0_CERRI</name>
<proteinExistence type="predicted"/>
<feature type="signal peptide" evidence="1">
    <location>
        <begin position="1"/>
        <end position="22"/>
    </location>
</feature>
<evidence type="ECO:0000256" key="1">
    <source>
        <dbReference type="SAM" id="SignalP"/>
    </source>
</evidence>
<dbReference type="OrthoDB" id="2414723at2759"/>
<evidence type="ECO:0000313" key="3">
    <source>
        <dbReference type="Proteomes" id="UP000825935"/>
    </source>
</evidence>
<organism evidence="2 3">
    <name type="scientific">Ceratopteris richardii</name>
    <name type="common">Triangle waterfern</name>
    <dbReference type="NCBI Taxonomy" id="49495"/>
    <lineage>
        <taxon>Eukaryota</taxon>
        <taxon>Viridiplantae</taxon>
        <taxon>Streptophyta</taxon>
        <taxon>Embryophyta</taxon>
        <taxon>Tracheophyta</taxon>
        <taxon>Polypodiopsida</taxon>
        <taxon>Polypodiidae</taxon>
        <taxon>Polypodiales</taxon>
        <taxon>Pteridineae</taxon>
        <taxon>Pteridaceae</taxon>
        <taxon>Parkerioideae</taxon>
        <taxon>Ceratopteris</taxon>
    </lineage>
</organism>
<sequence length="71" mass="8364">MMSNALMPLILMLQHLFHIKFSIMNSMSRHNFRPPIQNCQLQREKFNLKDFLISEFLACLQHQILICSSTA</sequence>
<dbReference type="AlphaFoldDB" id="A0A8T2RDM0"/>